<dbReference type="EMBL" id="KE504146">
    <property type="protein sequence ID" value="EPT00873.1"/>
    <property type="molecule type" value="Genomic_DNA"/>
</dbReference>
<reference evidence="1 2" key="1">
    <citation type="journal article" date="2012" name="Science">
        <title>The Paleozoic origin of enzymatic lignin decomposition reconstructed from 31 fungal genomes.</title>
        <authorList>
            <person name="Floudas D."/>
            <person name="Binder M."/>
            <person name="Riley R."/>
            <person name="Barry K."/>
            <person name="Blanchette R.A."/>
            <person name="Henrissat B."/>
            <person name="Martinez A.T."/>
            <person name="Otillar R."/>
            <person name="Spatafora J.W."/>
            <person name="Yadav J.S."/>
            <person name="Aerts A."/>
            <person name="Benoit I."/>
            <person name="Boyd A."/>
            <person name="Carlson A."/>
            <person name="Copeland A."/>
            <person name="Coutinho P.M."/>
            <person name="de Vries R.P."/>
            <person name="Ferreira P."/>
            <person name="Findley K."/>
            <person name="Foster B."/>
            <person name="Gaskell J."/>
            <person name="Glotzer D."/>
            <person name="Gorecki P."/>
            <person name="Heitman J."/>
            <person name="Hesse C."/>
            <person name="Hori C."/>
            <person name="Igarashi K."/>
            <person name="Jurgens J.A."/>
            <person name="Kallen N."/>
            <person name="Kersten P."/>
            <person name="Kohler A."/>
            <person name="Kuees U."/>
            <person name="Kumar T.K.A."/>
            <person name="Kuo A."/>
            <person name="LaButti K."/>
            <person name="Larrondo L.F."/>
            <person name="Lindquist E."/>
            <person name="Ling A."/>
            <person name="Lombard V."/>
            <person name="Lucas S."/>
            <person name="Lundell T."/>
            <person name="Martin R."/>
            <person name="McLaughlin D.J."/>
            <person name="Morgenstern I."/>
            <person name="Morin E."/>
            <person name="Murat C."/>
            <person name="Nagy L.G."/>
            <person name="Nolan M."/>
            <person name="Ohm R.A."/>
            <person name="Patyshakuliyeva A."/>
            <person name="Rokas A."/>
            <person name="Ruiz-Duenas F.J."/>
            <person name="Sabat G."/>
            <person name="Salamov A."/>
            <person name="Samejima M."/>
            <person name="Schmutz J."/>
            <person name="Slot J.C."/>
            <person name="St John F."/>
            <person name="Stenlid J."/>
            <person name="Sun H."/>
            <person name="Sun S."/>
            <person name="Syed K."/>
            <person name="Tsang A."/>
            <person name="Wiebenga A."/>
            <person name="Young D."/>
            <person name="Pisabarro A."/>
            <person name="Eastwood D.C."/>
            <person name="Martin F."/>
            <person name="Cullen D."/>
            <person name="Grigoriev I.V."/>
            <person name="Hibbett D.S."/>
        </authorList>
    </citation>
    <scope>NUCLEOTIDE SEQUENCE</scope>
    <source>
        <strain evidence="2">FP-58527</strain>
    </source>
</reference>
<dbReference type="OrthoDB" id="2143914at2759"/>
<dbReference type="AlphaFoldDB" id="S8E8A8"/>
<accession>S8E8A8</accession>
<gene>
    <name evidence="1" type="ORF">FOMPIDRAFT_1097728</name>
</gene>
<dbReference type="HOGENOM" id="CLU_137139_0_0_1"/>
<name>S8E8A8_FOMSC</name>
<organism evidence="1 2">
    <name type="scientific">Fomitopsis schrenkii</name>
    <name type="common">Brown rot fungus</name>
    <dbReference type="NCBI Taxonomy" id="2126942"/>
    <lineage>
        <taxon>Eukaryota</taxon>
        <taxon>Fungi</taxon>
        <taxon>Dikarya</taxon>
        <taxon>Basidiomycota</taxon>
        <taxon>Agaricomycotina</taxon>
        <taxon>Agaricomycetes</taxon>
        <taxon>Polyporales</taxon>
        <taxon>Fomitopsis</taxon>
    </lineage>
</organism>
<feature type="non-terminal residue" evidence="1">
    <location>
        <position position="124"/>
    </location>
</feature>
<proteinExistence type="predicted"/>
<dbReference type="InParanoid" id="S8E8A8"/>
<protein>
    <recommendedName>
        <fullName evidence="3">TolC family protein</fullName>
    </recommendedName>
</protein>
<evidence type="ECO:0008006" key="3">
    <source>
        <dbReference type="Google" id="ProtNLM"/>
    </source>
</evidence>
<dbReference type="Proteomes" id="UP000015241">
    <property type="component" value="Unassembled WGS sequence"/>
</dbReference>
<evidence type="ECO:0000313" key="1">
    <source>
        <dbReference type="EMBL" id="EPT00873.1"/>
    </source>
</evidence>
<feature type="non-terminal residue" evidence="1">
    <location>
        <position position="1"/>
    </location>
</feature>
<evidence type="ECO:0000313" key="2">
    <source>
        <dbReference type="Proteomes" id="UP000015241"/>
    </source>
</evidence>
<sequence length="124" mass="14029">VLRLTSGPVLLPSSAQLATQADTIATLTLQRNLILESRNDERARWNVARETWERSAEALVRKQLAAKEPAAIDYYSEQIIARLRDENGVLRYKLSDSHSRLSALESELTRLRPLLMVQPSFLAD</sequence>
<keyword evidence="2" id="KW-1185">Reference proteome</keyword>